<feature type="region of interest" description="Disordered" evidence="1">
    <location>
        <begin position="339"/>
        <end position="395"/>
    </location>
</feature>
<accession>A0A376B2Q1</accession>
<evidence type="ECO:0000256" key="1">
    <source>
        <dbReference type="SAM" id="MobiDB-lite"/>
    </source>
</evidence>
<evidence type="ECO:0000259" key="2">
    <source>
        <dbReference type="PROSITE" id="PS51391"/>
    </source>
</evidence>
<dbReference type="EMBL" id="UFAJ01000070">
    <property type="protein sequence ID" value="SSD58955.1"/>
    <property type="molecule type" value="Genomic_DNA"/>
</dbReference>
<keyword evidence="4" id="KW-1185">Reference proteome</keyword>
<dbReference type="OrthoDB" id="10069473at2759"/>
<feature type="region of interest" description="Disordered" evidence="1">
    <location>
        <begin position="290"/>
        <end position="320"/>
    </location>
</feature>
<dbReference type="SUPFAM" id="SSF48464">
    <property type="entry name" value="ENTH/VHS domain"/>
    <property type="match status" value="1"/>
</dbReference>
<dbReference type="Gene3D" id="1.25.40.90">
    <property type="match status" value="1"/>
</dbReference>
<sequence length="395" mass="44276">MSLRREDILHKLNVLNETQESIVKTSKWMIQQVINTSISSPNTPGLVSDTILEYLQNEKTNIRRKLLTIYLINDFAQYCKFKGSTKSQSLVQLMEILNKNIKSCFLQISDRLNSSQDIKAKVHRVVKIWKEREVFSSSVIMDLLKITEPSNFNKKVEGSAIIDNSTTSTIADASSNNEIPAELKFLVGLYNQLYIIKQKNTSGATTSNSGSVSIRSKIVEELKHLTELEKQEIEKEQKEENTGDGSDIVSSDNKNNSKYSNKDLGLIINSLNLINNNNISSNDITNANNSINHNSNQYTGELPTYEQQSDSDSDIDSDTGDAHVAKRCKLEQNGIVHTDDNKDLQEGITESTEQTQDIGVEEEENKSIFEEENVAEVNSNTVTSNLQDLLSKLSS</sequence>
<feature type="compositionally biased region" description="Polar residues" evidence="1">
    <location>
        <begin position="376"/>
        <end position="395"/>
    </location>
</feature>
<evidence type="ECO:0000313" key="3">
    <source>
        <dbReference type="EMBL" id="SSD58955.1"/>
    </source>
</evidence>
<feature type="compositionally biased region" description="Acidic residues" evidence="1">
    <location>
        <begin position="359"/>
        <end position="374"/>
    </location>
</feature>
<dbReference type="Proteomes" id="UP000262825">
    <property type="component" value="Unassembled WGS sequence"/>
</dbReference>
<evidence type="ECO:0000313" key="4">
    <source>
        <dbReference type="Proteomes" id="UP000262825"/>
    </source>
</evidence>
<dbReference type="InterPro" id="IPR006569">
    <property type="entry name" value="CID_dom"/>
</dbReference>
<feature type="region of interest" description="Disordered" evidence="1">
    <location>
        <begin position="233"/>
        <end position="261"/>
    </location>
</feature>
<name>A0A376B2Q1_9ASCO</name>
<feature type="compositionally biased region" description="Acidic residues" evidence="1">
    <location>
        <begin position="309"/>
        <end position="319"/>
    </location>
</feature>
<gene>
    <name evidence="3" type="ORF">SCODWIG_00716</name>
</gene>
<proteinExistence type="predicted"/>
<dbReference type="SMART" id="SM00582">
    <property type="entry name" value="RPR"/>
    <property type="match status" value="1"/>
</dbReference>
<protein>
    <recommendedName>
        <fullName evidence="2">CID domain-containing protein</fullName>
    </recommendedName>
</protein>
<reference evidence="4" key="1">
    <citation type="submission" date="2018-06" db="EMBL/GenBank/DDBJ databases">
        <authorList>
            <person name="Guldener U."/>
        </authorList>
    </citation>
    <scope>NUCLEOTIDE SEQUENCE [LARGE SCALE GENOMIC DNA]</scope>
    <source>
        <strain evidence="4">UTAD17</strain>
    </source>
</reference>
<organism evidence="3 4">
    <name type="scientific">Saccharomycodes ludwigii</name>
    <dbReference type="NCBI Taxonomy" id="36035"/>
    <lineage>
        <taxon>Eukaryota</taxon>
        <taxon>Fungi</taxon>
        <taxon>Dikarya</taxon>
        <taxon>Ascomycota</taxon>
        <taxon>Saccharomycotina</taxon>
        <taxon>Saccharomycetes</taxon>
        <taxon>Saccharomycodales</taxon>
        <taxon>Saccharomycodaceae</taxon>
        <taxon>Saccharomycodes</taxon>
    </lineage>
</organism>
<feature type="compositionally biased region" description="Polar residues" evidence="1">
    <location>
        <begin position="348"/>
        <end position="357"/>
    </location>
</feature>
<feature type="compositionally biased region" description="Low complexity" evidence="1">
    <location>
        <begin position="250"/>
        <end position="261"/>
    </location>
</feature>
<dbReference type="Pfam" id="PF04818">
    <property type="entry name" value="CID"/>
    <property type="match status" value="1"/>
</dbReference>
<feature type="domain" description="CID" evidence="2">
    <location>
        <begin position="1"/>
        <end position="151"/>
    </location>
</feature>
<dbReference type="PROSITE" id="PS51391">
    <property type="entry name" value="CID"/>
    <property type="match status" value="1"/>
</dbReference>
<dbReference type="AlphaFoldDB" id="A0A376B2Q1"/>
<dbReference type="InterPro" id="IPR008942">
    <property type="entry name" value="ENTH_VHS"/>
</dbReference>
<dbReference type="VEuPathDB" id="FungiDB:SCODWIG_00716"/>